<organism evidence="2 3">
    <name type="scientific">Carboxydichorda subterranea</name>
    <dbReference type="NCBI Taxonomy" id="3109565"/>
    <lineage>
        <taxon>Bacteria</taxon>
        <taxon>Bacillati</taxon>
        <taxon>Bacillota</taxon>
        <taxon>Limnochordia</taxon>
        <taxon>Limnochordales</taxon>
        <taxon>Geochordaceae</taxon>
        <taxon>Carboxydichorda</taxon>
    </lineage>
</organism>
<keyword evidence="1" id="KW-1133">Transmembrane helix</keyword>
<reference evidence="2 3" key="1">
    <citation type="journal article" date="2024" name="Front. Microbiol.">
        <title>Novel thermophilic genera Geochorda gen. nov. and Carboxydochorda gen. nov. from the deep terrestrial subsurface reveal the ecophysiological diversity in the class Limnochordia.</title>
        <authorList>
            <person name="Karnachuk O.V."/>
            <person name="Lukina A.P."/>
            <person name="Avakyan M.R."/>
            <person name="Kadnikov V.V."/>
            <person name="Begmatov S."/>
            <person name="Beletsky A.V."/>
            <person name="Vlasova K.G."/>
            <person name="Novikov A.A."/>
            <person name="Shcherbakova V.A."/>
            <person name="Mardanov A.V."/>
            <person name="Ravin N.V."/>
        </authorList>
    </citation>
    <scope>NUCLEOTIDE SEQUENCE [LARGE SCALE GENOMIC DNA]</scope>
    <source>
        <strain evidence="2 3">L945</strain>
    </source>
</reference>
<name>A0ABZ1BX24_9FIRM</name>
<feature type="transmembrane region" description="Helical" evidence="1">
    <location>
        <begin position="61"/>
        <end position="82"/>
    </location>
</feature>
<protein>
    <submittedName>
        <fullName evidence="2">Uncharacterized protein</fullName>
    </submittedName>
</protein>
<accession>A0ABZ1BX24</accession>
<dbReference type="RefSeq" id="WP_324716302.1">
    <property type="nucleotide sequence ID" value="NZ_CP141615.1"/>
</dbReference>
<evidence type="ECO:0000313" key="3">
    <source>
        <dbReference type="Proteomes" id="UP001332192"/>
    </source>
</evidence>
<evidence type="ECO:0000256" key="1">
    <source>
        <dbReference type="SAM" id="Phobius"/>
    </source>
</evidence>
<feature type="transmembrane region" description="Helical" evidence="1">
    <location>
        <begin position="88"/>
        <end position="107"/>
    </location>
</feature>
<keyword evidence="3" id="KW-1185">Reference proteome</keyword>
<gene>
    <name evidence="2" type="ORF">U7230_13215</name>
</gene>
<feature type="transmembrane region" description="Helical" evidence="1">
    <location>
        <begin position="29"/>
        <end position="49"/>
    </location>
</feature>
<sequence>MTLLLRILFYVQALMGLSRFGGLLRAGLLWETHVTLGVVIALLALAGFRPRENVPVPGLRAAARFAPLLPLLTGAAILSQSVQGRGFTLLHMLLGILALGLVEMAAAGERKAGAGS</sequence>
<proteinExistence type="predicted"/>
<dbReference type="EMBL" id="CP141615">
    <property type="protein sequence ID" value="WRP17030.1"/>
    <property type="molecule type" value="Genomic_DNA"/>
</dbReference>
<evidence type="ECO:0000313" key="2">
    <source>
        <dbReference type="EMBL" id="WRP17030.1"/>
    </source>
</evidence>
<keyword evidence="1" id="KW-0472">Membrane</keyword>
<keyword evidence="1" id="KW-0812">Transmembrane</keyword>
<dbReference type="Proteomes" id="UP001332192">
    <property type="component" value="Chromosome"/>
</dbReference>